<reference evidence="2 3" key="1">
    <citation type="submission" date="2024-01" db="EMBL/GenBank/DDBJ databases">
        <title>Genome assemblies of Stephania.</title>
        <authorList>
            <person name="Yang L."/>
        </authorList>
    </citation>
    <scope>NUCLEOTIDE SEQUENCE [LARGE SCALE GENOMIC DNA]</scope>
    <source>
        <strain evidence="2">QJT</strain>
        <tissue evidence="2">Leaf</tissue>
    </source>
</reference>
<dbReference type="Proteomes" id="UP001417504">
    <property type="component" value="Unassembled WGS sequence"/>
</dbReference>
<feature type="compositionally biased region" description="Low complexity" evidence="1">
    <location>
        <begin position="20"/>
        <end position="30"/>
    </location>
</feature>
<feature type="compositionally biased region" description="Low complexity" evidence="1">
    <location>
        <begin position="1"/>
        <end position="13"/>
    </location>
</feature>
<protein>
    <submittedName>
        <fullName evidence="2">Uncharacterized protein</fullName>
    </submittedName>
</protein>
<feature type="compositionally biased region" description="Pro residues" evidence="1">
    <location>
        <begin position="31"/>
        <end position="58"/>
    </location>
</feature>
<evidence type="ECO:0000313" key="2">
    <source>
        <dbReference type="EMBL" id="KAK9137722.1"/>
    </source>
</evidence>
<accession>A0AAP0PB82</accession>
<comment type="caution">
    <text evidence="2">The sequence shown here is derived from an EMBL/GenBank/DDBJ whole genome shotgun (WGS) entry which is preliminary data.</text>
</comment>
<keyword evidence="3" id="KW-1185">Reference proteome</keyword>
<gene>
    <name evidence="2" type="ORF">Sjap_008316</name>
</gene>
<organism evidence="2 3">
    <name type="scientific">Stephania japonica</name>
    <dbReference type="NCBI Taxonomy" id="461633"/>
    <lineage>
        <taxon>Eukaryota</taxon>
        <taxon>Viridiplantae</taxon>
        <taxon>Streptophyta</taxon>
        <taxon>Embryophyta</taxon>
        <taxon>Tracheophyta</taxon>
        <taxon>Spermatophyta</taxon>
        <taxon>Magnoliopsida</taxon>
        <taxon>Ranunculales</taxon>
        <taxon>Menispermaceae</taxon>
        <taxon>Menispermoideae</taxon>
        <taxon>Cissampelideae</taxon>
        <taxon>Stephania</taxon>
    </lineage>
</organism>
<evidence type="ECO:0000313" key="3">
    <source>
        <dbReference type="Proteomes" id="UP001417504"/>
    </source>
</evidence>
<sequence>MPCSPHTLLLSTSSPPPSAPTSTSSAAPSSTPAPSPSTAPSPLPPPSASTSPPSPGPGRPHDLAAGASLAPRILTVAGTRILVAGGGSKARHVRGGRGPG</sequence>
<evidence type="ECO:0000256" key="1">
    <source>
        <dbReference type="SAM" id="MobiDB-lite"/>
    </source>
</evidence>
<dbReference type="AlphaFoldDB" id="A0AAP0PB82"/>
<feature type="region of interest" description="Disordered" evidence="1">
    <location>
        <begin position="1"/>
        <end position="67"/>
    </location>
</feature>
<name>A0AAP0PB82_9MAGN</name>
<proteinExistence type="predicted"/>
<dbReference type="EMBL" id="JBBNAE010000003">
    <property type="protein sequence ID" value="KAK9137722.1"/>
    <property type="molecule type" value="Genomic_DNA"/>
</dbReference>